<feature type="domain" description="MmgE/PrpD N-terminal" evidence="2">
    <location>
        <begin position="23"/>
        <end position="263"/>
    </location>
</feature>
<evidence type="ECO:0000313" key="4">
    <source>
        <dbReference type="EMBL" id="UOD49327.1"/>
    </source>
</evidence>
<evidence type="ECO:0000259" key="3">
    <source>
        <dbReference type="Pfam" id="PF19305"/>
    </source>
</evidence>
<gene>
    <name evidence="4" type="ORF">DHf2319_07420</name>
</gene>
<organism evidence="4 5">
    <name type="scientific">Orrella daihaiensis</name>
    <dbReference type="NCBI Taxonomy" id="2782176"/>
    <lineage>
        <taxon>Bacteria</taxon>
        <taxon>Pseudomonadati</taxon>
        <taxon>Pseudomonadota</taxon>
        <taxon>Betaproteobacteria</taxon>
        <taxon>Burkholderiales</taxon>
        <taxon>Alcaligenaceae</taxon>
        <taxon>Orrella</taxon>
    </lineage>
</organism>
<keyword evidence="5" id="KW-1185">Reference proteome</keyword>
<dbReference type="InterPro" id="IPR045337">
    <property type="entry name" value="MmgE_PrpD_C"/>
</dbReference>
<accession>A0ABY4AJV0</accession>
<comment type="similarity">
    <text evidence="1">Belongs to the PrpD family.</text>
</comment>
<dbReference type="Pfam" id="PF19305">
    <property type="entry name" value="MmgE_PrpD_C"/>
    <property type="match status" value="1"/>
</dbReference>
<dbReference type="SUPFAM" id="SSF103378">
    <property type="entry name" value="2-methylcitrate dehydratase PrpD"/>
    <property type="match status" value="1"/>
</dbReference>
<dbReference type="Gene3D" id="1.10.4100.10">
    <property type="entry name" value="2-methylcitrate dehydratase PrpD"/>
    <property type="match status" value="1"/>
</dbReference>
<dbReference type="Pfam" id="PF03972">
    <property type="entry name" value="MmgE_PrpD_N"/>
    <property type="match status" value="1"/>
</dbReference>
<proteinExistence type="inferred from homology"/>
<dbReference type="Gene3D" id="3.30.1330.120">
    <property type="entry name" value="2-methylcitrate dehydratase PrpD"/>
    <property type="match status" value="1"/>
</dbReference>
<feature type="domain" description="MmgE/PrpD C-terminal" evidence="3">
    <location>
        <begin position="284"/>
        <end position="454"/>
    </location>
</feature>
<dbReference type="InterPro" id="IPR042183">
    <property type="entry name" value="MmgE/PrpD_sf_1"/>
</dbReference>
<name>A0ABY4AJV0_9BURK</name>
<sequence>MSTATHIAESNPGQTAVLHPSATLATFAANLRFEDIPAAVARRFEDLLLDTMASILAGSKARPVLNMADFAKAMGPAQGLSEDFVRRTHTSPYFAAMVNAASAHFVEQDDVHNGAVFHAAAVVIPPALAVAQAIGASGKDFMTACVAGYEVGIRIGEFLGRPHYKTFHTTGTAGTIAAAAAVGRLLSLTPEQMLNAFGSAGTVTGGLWEFLRDAADSKQLHTGHAASTGLQAAYLAASGFTGAKRILEGKQGLGVAMTTNADPAKLVDGLGSRWALAETSFKFHASCRHTHPAADALQKAMLDNNLSVDDIESVVAHVHQGAIDVLGPVTDPKTVHQSKFSMGTVLGLIAVKNSADLISFDSVLGDGKITEFRERVTMVLDPEIDQAYPARWIGKVTVTTRDGKTVTTVVEEPKGDPGNTLSRPEIEDKAMRLGTYQNAATAQEVKSIIDQVWQIETAAKVGNLLLN</sequence>
<dbReference type="InterPro" id="IPR042188">
    <property type="entry name" value="MmgE/PrpD_sf_2"/>
</dbReference>
<dbReference type="RefSeq" id="WP_243477484.1">
    <property type="nucleotide sequence ID" value="NZ_CP063982.1"/>
</dbReference>
<dbReference type="PANTHER" id="PTHR16943">
    <property type="entry name" value="2-METHYLCITRATE DEHYDRATASE-RELATED"/>
    <property type="match status" value="1"/>
</dbReference>
<dbReference type="Proteomes" id="UP000831607">
    <property type="component" value="Chromosome"/>
</dbReference>
<protein>
    <submittedName>
        <fullName evidence="4">MmgE/PrpD family protein</fullName>
    </submittedName>
</protein>
<reference evidence="4 5" key="1">
    <citation type="submission" date="2020-11" db="EMBL/GenBank/DDBJ databases">
        <title>Algicoccus daihaiensis sp.nov., isolated from Daihai Lake in Inner Mongolia.</title>
        <authorList>
            <person name="Kai J."/>
        </authorList>
    </citation>
    <scope>NUCLEOTIDE SEQUENCE [LARGE SCALE GENOMIC DNA]</scope>
    <source>
        <strain evidence="5">f23</strain>
    </source>
</reference>
<dbReference type="EMBL" id="CP063982">
    <property type="protein sequence ID" value="UOD49327.1"/>
    <property type="molecule type" value="Genomic_DNA"/>
</dbReference>
<dbReference type="InterPro" id="IPR005656">
    <property type="entry name" value="MmgE_PrpD"/>
</dbReference>
<evidence type="ECO:0000313" key="5">
    <source>
        <dbReference type="Proteomes" id="UP000831607"/>
    </source>
</evidence>
<evidence type="ECO:0000259" key="2">
    <source>
        <dbReference type="Pfam" id="PF03972"/>
    </source>
</evidence>
<dbReference type="InterPro" id="IPR045336">
    <property type="entry name" value="MmgE_PrpD_N"/>
</dbReference>
<dbReference type="InterPro" id="IPR036148">
    <property type="entry name" value="MmgE/PrpD_sf"/>
</dbReference>
<evidence type="ECO:0000256" key="1">
    <source>
        <dbReference type="ARBA" id="ARBA00006174"/>
    </source>
</evidence>
<dbReference type="PANTHER" id="PTHR16943:SF8">
    <property type="entry name" value="2-METHYLCITRATE DEHYDRATASE"/>
    <property type="match status" value="1"/>
</dbReference>